<dbReference type="STRING" id="1462996.AWM70_05830"/>
<feature type="transmembrane region" description="Helical" evidence="8">
    <location>
        <begin position="100"/>
        <end position="121"/>
    </location>
</feature>
<keyword evidence="7 8" id="KW-0472">Membrane</keyword>
<feature type="transmembrane region" description="Helical" evidence="8">
    <location>
        <begin position="292"/>
        <end position="314"/>
    </location>
</feature>
<dbReference type="Pfam" id="PF01032">
    <property type="entry name" value="FecCD"/>
    <property type="match status" value="1"/>
</dbReference>
<dbReference type="InterPro" id="IPR037294">
    <property type="entry name" value="ABC_BtuC-like"/>
</dbReference>
<dbReference type="KEGG" id="pyg:AWM70_05830"/>
<keyword evidence="5 8" id="KW-0812">Transmembrane</keyword>
<dbReference type="CDD" id="cd06550">
    <property type="entry name" value="TM_ABC_iron-siderophores_like"/>
    <property type="match status" value="1"/>
</dbReference>
<accession>A0A1B1MYA2</accession>
<organism evidence="9 10">
    <name type="scientific">Paenibacillus yonginensis</name>
    <dbReference type="NCBI Taxonomy" id="1462996"/>
    <lineage>
        <taxon>Bacteria</taxon>
        <taxon>Bacillati</taxon>
        <taxon>Bacillota</taxon>
        <taxon>Bacilli</taxon>
        <taxon>Bacillales</taxon>
        <taxon>Paenibacillaceae</taxon>
        <taxon>Paenibacillus</taxon>
    </lineage>
</organism>
<evidence type="ECO:0000256" key="8">
    <source>
        <dbReference type="SAM" id="Phobius"/>
    </source>
</evidence>
<dbReference type="GO" id="GO:0005886">
    <property type="term" value="C:plasma membrane"/>
    <property type="evidence" value="ECO:0007669"/>
    <property type="project" value="UniProtKB-SubCell"/>
</dbReference>
<feature type="transmembrane region" description="Helical" evidence="8">
    <location>
        <begin position="250"/>
        <end position="280"/>
    </location>
</feature>
<evidence type="ECO:0000313" key="10">
    <source>
        <dbReference type="Proteomes" id="UP000092573"/>
    </source>
</evidence>
<sequence length="343" mass="35591">MNMPPYGHLAQRSKKAIWIGLILIAAIIAVFLLSMNLGAVRMTPQEVIQTLFGGGDARQQLVLFKLRLPRIVIALLIGAGLAASGAVMQGLTRNPLAEPGILGINAGSGLAIMLYAAYFPVATLGTAFMMPLCALAGAGLTAVLIYSLAFKKSEGLSPTSLVLNGIGIAAGISAAMIVIAVRLTPEKYQSVYIWLAGSISGTTWNYVLALLPWILVLVPYILYKARVLNVLVLGDKTALGLGANLDKDRFGLLAAAVGLAAASVASGGAISFVGLIGPHLARRLVGPNHKQLLPISALLGALLVLVGDTIGRSVMHTGEVPTGIVVAIIGAPYFLYLLAKAKA</sequence>
<keyword evidence="3" id="KW-0813">Transport</keyword>
<evidence type="ECO:0000256" key="6">
    <source>
        <dbReference type="ARBA" id="ARBA00022989"/>
    </source>
</evidence>
<evidence type="ECO:0000256" key="7">
    <source>
        <dbReference type="ARBA" id="ARBA00023136"/>
    </source>
</evidence>
<keyword evidence="10" id="KW-1185">Reference proteome</keyword>
<dbReference type="InterPro" id="IPR000522">
    <property type="entry name" value="ABC_transptr_permease_BtuC"/>
</dbReference>
<comment type="subcellular location">
    <subcellularLocation>
        <location evidence="1">Cell membrane</location>
        <topology evidence="1">Multi-pass membrane protein</topology>
    </subcellularLocation>
</comment>
<feature type="transmembrane region" description="Helical" evidence="8">
    <location>
        <begin position="320"/>
        <end position="339"/>
    </location>
</feature>
<evidence type="ECO:0000256" key="3">
    <source>
        <dbReference type="ARBA" id="ARBA00022448"/>
    </source>
</evidence>
<keyword evidence="6 8" id="KW-1133">Transmembrane helix</keyword>
<dbReference type="Gene3D" id="1.10.3470.10">
    <property type="entry name" value="ABC transporter involved in vitamin B12 uptake, BtuC"/>
    <property type="match status" value="1"/>
</dbReference>
<evidence type="ECO:0000256" key="4">
    <source>
        <dbReference type="ARBA" id="ARBA00022475"/>
    </source>
</evidence>
<feature type="transmembrane region" description="Helical" evidence="8">
    <location>
        <begin position="128"/>
        <end position="149"/>
    </location>
</feature>
<dbReference type="GO" id="GO:0022857">
    <property type="term" value="F:transmembrane transporter activity"/>
    <property type="evidence" value="ECO:0007669"/>
    <property type="project" value="InterPro"/>
</dbReference>
<feature type="transmembrane region" description="Helical" evidence="8">
    <location>
        <begin position="16"/>
        <end position="35"/>
    </location>
</feature>
<keyword evidence="4" id="KW-1003">Cell membrane</keyword>
<gene>
    <name evidence="9" type="ORF">AWM70_05830</name>
</gene>
<evidence type="ECO:0000256" key="2">
    <source>
        <dbReference type="ARBA" id="ARBA00007935"/>
    </source>
</evidence>
<dbReference type="GO" id="GO:0033214">
    <property type="term" value="P:siderophore-iron import into cell"/>
    <property type="evidence" value="ECO:0007669"/>
    <property type="project" value="TreeGrafter"/>
</dbReference>
<dbReference type="RefSeq" id="WP_068694762.1">
    <property type="nucleotide sequence ID" value="NZ_CP014167.1"/>
</dbReference>
<dbReference type="PANTHER" id="PTHR30472">
    <property type="entry name" value="FERRIC ENTEROBACTIN TRANSPORT SYSTEM PERMEASE PROTEIN"/>
    <property type="match status" value="1"/>
</dbReference>
<dbReference type="SUPFAM" id="SSF81345">
    <property type="entry name" value="ABC transporter involved in vitamin B12 uptake, BtuC"/>
    <property type="match status" value="1"/>
</dbReference>
<evidence type="ECO:0000256" key="1">
    <source>
        <dbReference type="ARBA" id="ARBA00004651"/>
    </source>
</evidence>
<proteinExistence type="inferred from homology"/>
<dbReference type="PANTHER" id="PTHR30472:SF64">
    <property type="entry name" value="IRON(3+)-HYDROXAMATE IMPORT SYSTEM PERMEASE PROTEIN FHUG"/>
    <property type="match status" value="1"/>
</dbReference>
<feature type="transmembrane region" description="Helical" evidence="8">
    <location>
        <begin position="204"/>
        <end position="223"/>
    </location>
</feature>
<feature type="transmembrane region" description="Helical" evidence="8">
    <location>
        <begin position="68"/>
        <end position="88"/>
    </location>
</feature>
<reference evidence="9 10" key="1">
    <citation type="submission" date="2016-01" db="EMBL/GenBank/DDBJ databases">
        <title>Complete Genome Sequence of Paenibacillus yonginensis DCY84, a novel Plant Growth-Promoting Bacteria with Elicitation of Induced Systemic Resistance.</title>
        <authorList>
            <person name="Kim Y.J."/>
            <person name="Yang D.C."/>
            <person name="Sukweenadhi J."/>
        </authorList>
    </citation>
    <scope>NUCLEOTIDE SEQUENCE [LARGE SCALE GENOMIC DNA]</scope>
    <source>
        <strain evidence="9 10">DCY84</strain>
    </source>
</reference>
<feature type="transmembrane region" description="Helical" evidence="8">
    <location>
        <begin position="161"/>
        <end position="183"/>
    </location>
</feature>
<dbReference type="OrthoDB" id="9811721at2"/>
<evidence type="ECO:0000256" key="5">
    <source>
        <dbReference type="ARBA" id="ARBA00022692"/>
    </source>
</evidence>
<dbReference type="Proteomes" id="UP000092573">
    <property type="component" value="Chromosome"/>
</dbReference>
<dbReference type="EMBL" id="CP014167">
    <property type="protein sequence ID" value="ANS74158.1"/>
    <property type="molecule type" value="Genomic_DNA"/>
</dbReference>
<protein>
    <submittedName>
        <fullName evidence="9">Iron ABC transporter permease</fullName>
    </submittedName>
</protein>
<comment type="similarity">
    <text evidence="2">Belongs to the binding-protein-dependent transport system permease family. FecCD subfamily.</text>
</comment>
<dbReference type="AlphaFoldDB" id="A0A1B1MYA2"/>
<name>A0A1B1MYA2_9BACL</name>
<evidence type="ECO:0000313" key="9">
    <source>
        <dbReference type="EMBL" id="ANS74158.1"/>
    </source>
</evidence>
<dbReference type="FunFam" id="1.10.3470.10:FF:000001">
    <property type="entry name" value="Vitamin B12 ABC transporter permease BtuC"/>
    <property type="match status" value="1"/>
</dbReference>